<reference evidence="1 2" key="1">
    <citation type="submission" date="2019-11" db="EMBL/GenBank/DDBJ databases">
        <title>Pedobacter sp. HMF7056 Genome sequencing and assembly.</title>
        <authorList>
            <person name="Kang H."/>
            <person name="Kim H."/>
            <person name="Joh K."/>
        </authorList>
    </citation>
    <scope>NUCLEOTIDE SEQUENCE [LARGE SCALE GENOMIC DNA]</scope>
    <source>
        <strain evidence="1 2">HMF7056</strain>
    </source>
</reference>
<dbReference type="EMBL" id="WVHS01000003">
    <property type="protein sequence ID" value="MXV16542.1"/>
    <property type="molecule type" value="Genomic_DNA"/>
</dbReference>
<dbReference type="InterPro" id="IPR014942">
    <property type="entry name" value="AbiEii"/>
</dbReference>
<protein>
    <recommendedName>
        <fullName evidence="3">Nucleotidyl transferase AbiEii/AbiGii toxin family protein</fullName>
    </recommendedName>
</protein>
<dbReference type="Proteomes" id="UP000451233">
    <property type="component" value="Unassembled WGS sequence"/>
</dbReference>
<evidence type="ECO:0008006" key="3">
    <source>
        <dbReference type="Google" id="ProtNLM"/>
    </source>
</evidence>
<comment type="caution">
    <text evidence="1">The sequence shown here is derived from an EMBL/GenBank/DDBJ whole genome shotgun (WGS) entry which is preliminary data.</text>
</comment>
<name>A0A7K1Y026_9SPHI</name>
<dbReference type="AlphaFoldDB" id="A0A7K1Y026"/>
<accession>A0A7K1Y026</accession>
<sequence>MKAIAEHLLQTIHELQALPSLSASCLGGGTNFAIRYQHRVSVDIDLFFPDIIGKPGYERIKEEAIEFFGDNVLNFDYPCDVDDQYIFQRFYVRKGDELIKVEILQNMKFYEKPDLVDGIRLMTENDISVLKIVTACNRANEKDIYDLDYLTDRIALDKVIELLKEKEDRCSDPVHRSIFGLDDERSPIAEPDLLLKFEEPIKGKHARPGHSNPRVDVLPDQKNWMQARSSWRRKVRRYFDGIGRAFPAAQGF</sequence>
<keyword evidence="2" id="KW-1185">Reference proteome</keyword>
<dbReference type="Pfam" id="PF08843">
    <property type="entry name" value="AbiEii"/>
    <property type="match status" value="1"/>
</dbReference>
<dbReference type="RefSeq" id="WP_160907530.1">
    <property type="nucleotide sequence ID" value="NZ_WVHS01000003.1"/>
</dbReference>
<proteinExistence type="predicted"/>
<gene>
    <name evidence="1" type="ORF">GS398_14640</name>
</gene>
<evidence type="ECO:0000313" key="1">
    <source>
        <dbReference type="EMBL" id="MXV16542.1"/>
    </source>
</evidence>
<evidence type="ECO:0000313" key="2">
    <source>
        <dbReference type="Proteomes" id="UP000451233"/>
    </source>
</evidence>
<dbReference type="PROSITE" id="PS51257">
    <property type="entry name" value="PROKAR_LIPOPROTEIN"/>
    <property type="match status" value="1"/>
</dbReference>
<organism evidence="1 2">
    <name type="scientific">Hufsiella ginkgonis</name>
    <dbReference type="NCBI Taxonomy" id="2695274"/>
    <lineage>
        <taxon>Bacteria</taxon>
        <taxon>Pseudomonadati</taxon>
        <taxon>Bacteroidota</taxon>
        <taxon>Sphingobacteriia</taxon>
        <taxon>Sphingobacteriales</taxon>
        <taxon>Sphingobacteriaceae</taxon>
        <taxon>Hufsiella</taxon>
    </lineage>
</organism>